<comment type="caution">
    <text evidence="9">The sequence shown here is derived from an EMBL/GenBank/DDBJ whole genome shotgun (WGS) entry which is preliminary data.</text>
</comment>
<dbReference type="PROSITE" id="PS50109">
    <property type="entry name" value="HIS_KIN"/>
    <property type="match status" value="1"/>
</dbReference>
<keyword evidence="5" id="KW-0175">Coiled coil</keyword>
<dbReference type="GO" id="GO:0000155">
    <property type="term" value="F:phosphorelay sensor kinase activity"/>
    <property type="evidence" value="ECO:0007669"/>
    <property type="project" value="InterPro"/>
</dbReference>
<dbReference type="InterPro" id="IPR036890">
    <property type="entry name" value="HATPase_C_sf"/>
</dbReference>
<dbReference type="InterPro" id="IPR011006">
    <property type="entry name" value="CheY-like_superfamily"/>
</dbReference>
<name>A0A8J8AXB7_9GAMM</name>
<dbReference type="Pfam" id="PF00072">
    <property type="entry name" value="Response_reg"/>
    <property type="match status" value="2"/>
</dbReference>
<feature type="domain" description="Response regulatory" evidence="7">
    <location>
        <begin position="8"/>
        <end position="123"/>
    </location>
</feature>
<dbReference type="InterPro" id="IPR005467">
    <property type="entry name" value="His_kinase_dom"/>
</dbReference>
<dbReference type="CDD" id="cd00082">
    <property type="entry name" value="HisKA"/>
    <property type="match status" value="1"/>
</dbReference>
<dbReference type="SUPFAM" id="SSF47384">
    <property type="entry name" value="Homodimeric domain of signal transducing histidine kinase"/>
    <property type="match status" value="1"/>
</dbReference>
<dbReference type="InterPro" id="IPR003661">
    <property type="entry name" value="HisK_dim/P_dom"/>
</dbReference>
<evidence type="ECO:0000313" key="10">
    <source>
        <dbReference type="EMBL" id="MBS7457436.1"/>
    </source>
</evidence>
<evidence type="ECO:0000259" key="6">
    <source>
        <dbReference type="PROSITE" id="PS50109"/>
    </source>
</evidence>
<evidence type="ECO:0000256" key="5">
    <source>
        <dbReference type="SAM" id="Coils"/>
    </source>
</evidence>
<evidence type="ECO:0000256" key="1">
    <source>
        <dbReference type="ARBA" id="ARBA00000085"/>
    </source>
</evidence>
<dbReference type="PANTHER" id="PTHR43065">
    <property type="entry name" value="SENSOR HISTIDINE KINASE"/>
    <property type="match status" value="1"/>
</dbReference>
<dbReference type="RefSeq" id="WP_211925469.1">
    <property type="nucleotide sequence ID" value="NZ_JAGQFT020000005.1"/>
</dbReference>
<keyword evidence="3 4" id="KW-0597">Phosphoprotein</keyword>
<dbReference type="EMBL" id="JAGQFT020000005">
    <property type="protein sequence ID" value="MBS7457436.1"/>
    <property type="molecule type" value="Genomic_DNA"/>
</dbReference>
<dbReference type="Pfam" id="PF13188">
    <property type="entry name" value="PAS_8"/>
    <property type="match status" value="1"/>
</dbReference>
<dbReference type="InterPro" id="IPR001789">
    <property type="entry name" value="Sig_transdc_resp-reg_receiver"/>
</dbReference>
<feature type="modified residue" description="4-aspartylphosphate" evidence="4">
    <location>
        <position position="615"/>
    </location>
</feature>
<dbReference type="Pfam" id="PF02518">
    <property type="entry name" value="HATPase_c"/>
    <property type="match status" value="1"/>
</dbReference>
<dbReference type="SMART" id="SM00448">
    <property type="entry name" value="REC"/>
    <property type="match status" value="2"/>
</dbReference>
<dbReference type="EC" id="2.7.13.3" evidence="2"/>
<feature type="domain" description="Histidine kinase" evidence="6">
    <location>
        <begin position="328"/>
        <end position="544"/>
    </location>
</feature>
<dbReference type="InterPro" id="IPR004358">
    <property type="entry name" value="Sig_transdc_His_kin-like_C"/>
</dbReference>
<dbReference type="InterPro" id="IPR035965">
    <property type="entry name" value="PAS-like_dom_sf"/>
</dbReference>
<reference evidence="10 11" key="1">
    <citation type="journal article" date="2021" name="Microbiol. Resour. Announc.">
        <title>Draft Genome Sequence of Coralloluteibacterium stylophorae LMG 29479T.</title>
        <authorList>
            <person name="Karlyshev A.V."/>
            <person name="Kudryashova E.B."/>
            <person name="Ariskina E.V."/>
            <person name="Conroy A.P."/>
            <person name="Abidueva E.Y."/>
        </authorList>
    </citation>
    <scope>NUCLEOTIDE SEQUENCE [LARGE SCALE GENOMIC DNA]</scope>
    <source>
        <strain evidence="10 11">LMG 29479</strain>
    </source>
</reference>
<feature type="coiled-coil region" evidence="5">
    <location>
        <begin position="257"/>
        <end position="319"/>
    </location>
</feature>
<evidence type="ECO:0000313" key="11">
    <source>
        <dbReference type="Proteomes" id="UP000675747"/>
    </source>
</evidence>
<dbReference type="Proteomes" id="UP000675747">
    <property type="component" value="Unassembled WGS sequence"/>
</dbReference>
<evidence type="ECO:0000256" key="2">
    <source>
        <dbReference type="ARBA" id="ARBA00012438"/>
    </source>
</evidence>
<feature type="domain" description="Response regulatory" evidence="7">
    <location>
        <begin position="565"/>
        <end position="680"/>
    </location>
</feature>
<evidence type="ECO:0000259" key="7">
    <source>
        <dbReference type="PROSITE" id="PS50110"/>
    </source>
</evidence>
<dbReference type="SUPFAM" id="SSF55785">
    <property type="entry name" value="PYP-like sensor domain (PAS domain)"/>
    <property type="match status" value="1"/>
</dbReference>
<feature type="modified residue" description="4-aspartylphosphate" evidence="4">
    <location>
        <position position="55"/>
    </location>
</feature>
<evidence type="ECO:0000259" key="8">
    <source>
        <dbReference type="PROSITE" id="PS50112"/>
    </source>
</evidence>
<dbReference type="Gene3D" id="3.30.565.10">
    <property type="entry name" value="Histidine kinase-like ATPase, C-terminal domain"/>
    <property type="match status" value="1"/>
</dbReference>
<dbReference type="SUPFAM" id="SSF52172">
    <property type="entry name" value="CheY-like"/>
    <property type="match status" value="2"/>
</dbReference>
<dbReference type="PROSITE" id="PS50112">
    <property type="entry name" value="PAS"/>
    <property type="match status" value="1"/>
</dbReference>
<dbReference type="CDD" id="cd00130">
    <property type="entry name" value="PAS"/>
    <property type="match status" value="1"/>
</dbReference>
<dbReference type="PROSITE" id="PS50110">
    <property type="entry name" value="RESPONSE_REGULATORY"/>
    <property type="match status" value="2"/>
</dbReference>
<organism evidence="9">
    <name type="scientific">Coralloluteibacterium stylophorae</name>
    <dbReference type="NCBI Taxonomy" id="1776034"/>
    <lineage>
        <taxon>Bacteria</taxon>
        <taxon>Pseudomonadati</taxon>
        <taxon>Pseudomonadota</taxon>
        <taxon>Gammaproteobacteria</taxon>
        <taxon>Lysobacterales</taxon>
        <taxon>Lysobacteraceae</taxon>
        <taxon>Coralloluteibacterium</taxon>
    </lineage>
</organism>
<evidence type="ECO:0000256" key="3">
    <source>
        <dbReference type="ARBA" id="ARBA00022553"/>
    </source>
</evidence>
<dbReference type="AlphaFoldDB" id="A0A8J8AXB7"/>
<dbReference type="InterPro" id="IPR000014">
    <property type="entry name" value="PAS"/>
</dbReference>
<dbReference type="SMART" id="SM00091">
    <property type="entry name" value="PAS"/>
    <property type="match status" value="1"/>
</dbReference>
<dbReference type="EMBL" id="JAGQFT010000011">
    <property type="protein sequence ID" value="MBR0561504.1"/>
    <property type="molecule type" value="Genomic_DNA"/>
</dbReference>
<protein>
    <recommendedName>
        <fullName evidence="2">histidine kinase</fullName>
        <ecNumber evidence="2">2.7.13.3</ecNumber>
    </recommendedName>
</protein>
<dbReference type="NCBIfam" id="TIGR00229">
    <property type="entry name" value="sensory_box"/>
    <property type="match status" value="1"/>
</dbReference>
<evidence type="ECO:0000256" key="4">
    <source>
        <dbReference type="PROSITE-ProRule" id="PRU00169"/>
    </source>
</evidence>
<dbReference type="Gene3D" id="1.10.287.130">
    <property type="match status" value="1"/>
</dbReference>
<dbReference type="SMART" id="SM00387">
    <property type="entry name" value="HATPase_c"/>
    <property type="match status" value="1"/>
</dbReference>
<evidence type="ECO:0000313" key="9">
    <source>
        <dbReference type="EMBL" id="MBR0561504.1"/>
    </source>
</evidence>
<dbReference type="SMART" id="SM00388">
    <property type="entry name" value="HisKA"/>
    <property type="match status" value="1"/>
</dbReference>
<dbReference type="InterPro" id="IPR003594">
    <property type="entry name" value="HATPase_dom"/>
</dbReference>
<reference evidence="9" key="2">
    <citation type="submission" date="2021-04" db="EMBL/GenBank/DDBJ databases">
        <authorList>
            <person name="Karlyshev A.V."/>
        </authorList>
    </citation>
    <scope>NUCLEOTIDE SEQUENCE</scope>
    <source>
        <strain evidence="9">LMG 29479</strain>
    </source>
</reference>
<proteinExistence type="predicted"/>
<keyword evidence="11" id="KW-1185">Reference proteome</keyword>
<feature type="domain" description="PAS" evidence="8">
    <location>
        <begin position="135"/>
        <end position="180"/>
    </location>
</feature>
<dbReference type="PANTHER" id="PTHR43065:SF42">
    <property type="entry name" value="TWO-COMPONENT SENSOR PPRA"/>
    <property type="match status" value="1"/>
</dbReference>
<dbReference type="SUPFAM" id="SSF55874">
    <property type="entry name" value="ATPase domain of HSP90 chaperone/DNA topoisomerase II/histidine kinase"/>
    <property type="match status" value="1"/>
</dbReference>
<comment type="catalytic activity">
    <reaction evidence="1">
        <text>ATP + protein L-histidine = ADP + protein N-phospho-L-histidine.</text>
        <dbReference type="EC" id="2.7.13.3"/>
    </reaction>
</comment>
<accession>A0A8J8AXB7</accession>
<sequence>MNAAPTVRILVVDDNPASRYATRRILNAGGYATDEAASGRDALAQAAAADLVILDINLPDLSGFEVCRRLRADPATGSTPVIHISAAAVTTRDVVSGLDGGADAYFVHPVEPAVLLATVGTLLRARSAERRLRRSERRFRAVVERADTGIVLLDDDWALVEVNPHFARLLGQPQAVLQGQPLGALLADDGGARLAEIDAARARDEPWAGVLSLRGSGGRAIETEWRFSSGWESGTRLATVTDVSERHAMERVRELLLERERSALADSERARSEAERANEGLELRVWERTADLIEANTRLEAEIRERERAEAQLRQSQKMEAVGRLTGGIAHDFNNLLTAMTGNLELLRRRLGTDADPRSGRYLEAALDATGRAASLTHRLLAFSRQQVLAPKAVDPLALAISMQDMLERTLGESVRLVIDPAVVPHSVLCDANQLENVLLNLVINARDAMPEGGTIRISCSDAPTPGGAGGQVRLDVADTGTGIAPEVVDKIFEPFFTTKPSGQGTGLGLSMVYGFAAQSGGHVAVQSELGRGSTFSLWLPRADEAGPLPARATAVVPPSARGERLLLLEDNGSVRPVLAEALRQLGYAVVEAADGEEALRLLDESADIDLVVSDIGLPGADGREIVARARERRPDLPVLFVTGYAQPTAGAAPDTPPNASILSKPVRLETLAVAVRDMLDRQPD</sequence>
<dbReference type="Gene3D" id="3.30.450.20">
    <property type="entry name" value="PAS domain"/>
    <property type="match status" value="1"/>
</dbReference>
<dbReference type="Pfam" id="PF00512">
    <property type="entry name" value="HisKA"/>
    <property type="match status" value="1"/>
</dbReference>
<dbReference type="InterPro" id="IPR036097">
    <property type="entry name" value="HisK_dim/P_sf"/>
</dbReference>
<dbReference type="PRINTS" id="PR00344">
    <property type="entry name" value="BCTRLSENSOR"/>
</dbReference>
<dbReference type="Gene3D" id="3.40.50.2300">
    <property type="match status" value="2"/>
</dbReference>
<gene>
    <name evidence="10" type="ORF">KB893_009845</name>
    <name evidence="9" type="ORF">KB893_03050</name>
</gene>